<gene>
    <name evidence="9" type="ORF">EB796_011643</name>
</gene>
<dbReference type="InterPro" id="IPR011989">
    <property type="entry name" value="ARM-like"/>
</dbReference>
<feature type="domain" description="Protein kinase" evidence="8">
    <location>
        <begin position="509"/>
        <end position="779"/>
    </location>
</feature>
<feature type="region of interest" description="Disordered" evidence="7">
    <location>
        <begin position="791"/>
        <end position="816"/>
    </location>
</feature>
<feature type="compositionally biased region" description="Polar residues" evidence="7">
    <location>
        <begin position="872"/>
        <end position="888"/>
    </location>
</feature>
<evidence type="ECO:0000313" key="10">
    <source>
        <dbReference type="Proteomes" id="UP000593567"/>
    </source>
</evidence>
<dbReference type="InterPro" id="IPR050660">
    <property type="entry name" value="NEK_Ser/Thr_kinase"/>
</dbReference>
<evidence type="ECO:0000256" key="7">
    <source>
        <dbReference type="SAM" id="MobiDB-lite"/>
    </source>
</evidence>
<evidence type="ECO:0000256" key="3">
    <source>
        <dbReference type="ARBA" id="ARBA00022741"/>
    </source>
</evidence>
<dbReference type="InterPro" id="IPR011009">
    <property type="entry name" value="Kinase-like_dom_sf"/>
</dbReference>
<dbReference type="PROSITE" id="PS50011">
    <property type="entry name" value="PROTEIN_KINASE_DOM"/>
    <property type="match status" value="1"/>
</dbReference>
<dbReference type="SUPFAM" id="SSF48371">
    <property type="entry name" value="ARM repeat"/>
    <property type="match status" value="1"/>
</dbReference>
<feature type="binding site" evidence="6">
    <location>
        <position position="548"/>
    </location>
    <ligand>
        <name>ATP</name>
        <dbReference type="ChEBI" id="CHEBI:30616"/>
    </ligand>
</feature>
<dbReference type="InterPro" id="IPR000719">
    <property type="entry name" value="Prot_kinase_dom"/>
</dbReference>
<evidence type="ECO:0000259" key="8">
    <source>
        <dbReference type="PROSITE" id="PS50011"/>
    </source>
</evidence>
<dbReference type="PANTHER" id="PTHR43671">
    <property type="entry name" value="SERINE/THREONINE-PROTEIN KINASE NEK"/>
    <property type="match status" value="1"/>
</dbReference>
<dbReference type="GO" id="GO:1902749">
    <property type="term" value="P:regulation of cell cycle G2/M phase transition"/>
    <property type="evidence" value="ECO:0007669"/>
    <property type="project" value="TreeGrafter"/>
</dbReference>
<dbReference type="Gene3D" id="1.10.510.10">
    <property type="entry name" value="Transferase(Phosphotransferase) domain 1"/>
    <property type="match status" value="1"/>
</dbReference>
<dbReference type="Gene3D" id="1.25.10.10">
    <property type="entry name" value="Leucine-rich Repeat Variant"/>
    <property type="match status" value="1"/>
</dbReference>
<protein>
    <submittedName>
        <fullName evidence="9">NEK10</fullName>
    </submittedName>
</protein>
<comment type="similarity">
    <text evidence="1">Belongs to the protein kinase superfamily. NEK Ser/Thr protein kinase family. NIMA subfamily.</text>
</comment>
<dbReference type="GO" id="GO:0005524">
    <property type="term" value="F:ATP binding"/>
    <property type="evidence" value="ECO:0007669"/>
    <property type="project" value="UniProtKB-UniRule"/>
</dbReference>
<dbReference type="Proteomes" id="UP000593567">
    <property type="component" value="Unassembled WGS sequence"/>
</dbReference>
<feature type="region of interest" description="Disordered" evidence="7">
    <location>
        <begin position="864"/>
        <end position="976"/>
    </location>
</feature>
<dbReference type="InterPro" id="IPR016024">
    <property type="entry name" value="ARM-type_fold"/>
</dbReference>
<proteinExistence type="inferred from homology"/>
<dbReference type="PROSITE" id="PS00109">
    <property type="entry name" value="PROTEIN_KINASE_TYR"/>
    <property type="match status" value="1"/>
</dbReference>
<dbReference type="InterPro" id="IPR000225">
    <property type="entry name" value="Armadillo"/>
</dbReference>
<evidence type="ECO:0000256" key="1">
    <source>
        <dbReference type="ARBA" id="ARBA00010886"/>
    </source>
</evidence>
<feature type="compositionally biased region" description="Basic and acidic residues" evidence="7">
    <location>
        <begin position="791"/>
        <end position="800"/>
    </location>
</feature>
<reference evidence="9" key="1">
    <citation type="submission" date="2020-06" db="EMBL/GenBank/DDBJ databases">
        <title>Draft genome of Bugula neritina, a colonial animal packing powerful symbionts and potential medicines.</title>
        <authorList>
            <person name="Rayko M."/>
        </authorList>
    </citation>
    <scope>NUCLEOTIDE SEQUENCE [LARGE SCALE GENOMIC DNA]</scope>
    <source>
        <strain evidence="9">Kwan_BN1</strain>
    </source>
</reference>
<dbReference type="InterPro" id="IPR008266">
    <property type="entry name" value="Tyr_kinase_AS"/>
</dbReference>
<keyword evidence="4" id="KW-0418">Kinase</keyword>
<dbReference type="SMART" id="SM00185">
    <property type="entry name" value="ARM"/>
    <property type="match status" value="4"/>
</dbReference>
<dbReference type="OrthoDB" id="248923at2759"/>
<dbReference type="PROSITE" id="PS00107">
    <property type="entry name" value="PROTEIN_KINASE_ATP"/>
    <property type="match status" value="1"/>
</dbReference>
<dbReference type="GO" id="GO:0004674">
    <property type="term" value="F:protein serine/threonine kinase activity"/>
    <property type="evidence" value="ECO:0007669"/>
    <property type="project" value="TreeGrafter"/>
</dbReference>
<dbReference type="PANTHER" id="PTHR43671:SF92">
    <property type="entry name" value="SERINE_THREONINE-PROTEIN KINASE NEK10"/>
    <property type="match status" value="1"/>
</dbReference>
<evidence type="ECO:0000313" key="9">
    <source>
        <dbReference type="EMBL" id="KAF6030046.1"/>
    </source>
</evidence>
<dbReference type="Pfam" id="PF00069">
    <property type="entry name" value="Pkinase"/>
    <property type="match status" value="1"/>
</dbReference>
<sequence>MPTAKLRQETSELQRLLDLISVSPSKQQLPSLEATSLLGNGSKTQRHHQGSHHLSTEALSLEEFSTKYEEQRNFQSTDCTNIFSKIFSALVKHRLCNDVWTDRAPLENIFRVMTVMRMLMRDSTYQEMFVKLGGLPKFCEFFQSTVMRYLSEEETLFADKILIEMTNIFQKLSSFSSTHRELIVKHGAHRPLVMLLSTGNITLLHCTLYTLQDLVQSESTRCAVGQLNCVEIILEIFQDYDLDSKRYASKLLKTLCGDSQVRRELVRVYDGIPQLLSLLDGCDLKLLRNIIWCIVQLAEDIDTSNELRSSGVIPLLLNLLRDRKYSNDSELPTPTSATLGGRQVARQLFSVSSDDSSGAVVANGISEEMVEQVSLLKSACCAALTQLIRNDHNSQQIVSNNGVYAIGLLVLPDVKRYKVTQTLQKNALRTLRFLFSKEGNRRMFQRIFHKSHTIFTAFTNIGHYVHSIDKYQSVVDMLNALPESELSDLRESIESTNQQREISQFIEEYAVLEQLGCGAFGSVCKVRKRNRTQEYYALKEVNLAMIAKNVKDQNKSAGEIISEINIIRDELKHPNVVKYYRTFTVESNKLCIVMELIDGAPIGEHFQSLKEKKETFSESRIWNIFIQMVLALRYLHKEKSIVHRDLTPNNIMLSENDKVTITDFGLAKHKRTDAQYMRSTVGTILYSCPEIVQSHPYGEKADIWAIGCILYQMCTLSPPFSTSNVLALASAIVAGSYKPLTDGAYSKKMESTISKCLTVEPSERPDIVGVASFIVEEMMLHLESVRHKQFSLERKLEKERKRTQRHHSKANDYKNSYQKLFMATQERYDKLANSQSGSMGVSAAQHGISNHYLVDSNNNLLGGTSGDDEADLSSSDSNGSTVLSNAFKTQKPPPAPRSNKSDLRGNLEVQIPPLPRYGARDSGSSSAGEPSPNGKVSQIFLRSLSSPAVDRRKRERSGGKKRPVSTGNGANTFSISPSKVKEIDPIQQLLNVLHKIIYISQLPPSLSHNPCRSIVDKFKRTLFLQKYKLYSFEN</sequence>
<dbReference type="AlphaFoldDB" id="A0A7J7JXH2"/>
<name>A0A7J7JXH2_BUGNE</name>
<accession>A0A7J7JXH2</accession>
<feature type="compositionally biased region" description="Basic and acidic residues" evidence="7">
    <location>
        <begin position="949"/>
        <end position="958"/>
    </location>
</feature>
<dbReference type="SUPFAM" id="SSF56112">
    <property type="entry name" value="Protein kinase-like (PK-like)"/>
    <property type="match status" value="1"/>
</dbReference>
<dbReference type="Gene3D" id="3.30.200.20">
    <property type="entry name" value="Phosphorylase Kinase, domain 1"/>
    <property type="match status" value="1"/>
</dbReference>
<evidence type="ECO:0000256" key="2">
    <source>
        <dbReference type="ARBA" id="ARBA00022679"/>
    </source>
</evidence>
<evidence type="ECO:0000256" key="5">
    <source>
        <dbReference type="ARBA" id="ARBA00022840"/>
    </source>
</evidence>
<keyword evidence="2" id="KW-0808">Transferase</keyword>
<dbReference type="InterPro" id="IPR017441">
    <property type="entry name" value="Protein_kinase_ATP_BS"/>
</dbReference>
<feature type="compositionally biased region" description="Polar residues" evidence="7">
    <location>
        <begin position="965"/>
        <end position="976"/>
    </location>
</feature>
<keyword evidence="3 6" id="KW-0547">Nucleotide-binding</keyword>
<keyword evidence="10" id="KW-1185">Reference proteome</keyword>
<organism evidence="9 10">
    <name type="scientific">Bugula neritina</name>
    <name type="common">Brown bryozoan</name>
    <name type="synonym">Sertularia neritina</name>
    <dbReference type="NCBI Taxonomy" id="10212"/>
    <lineage>
        <taxon>Eukaryota</taxon>
        <taxon>Metazoa</taxon>
        <taxon>Spiralia</taxon>
        <taxon>Lophotrochozoa</taxon>
        <taxon>Bryozoa</taxon>
        <taxon>Gymnolaemata</taxon>
        <taxon>Cheilostomatida</taxon>
        <taxon>Flustrina</taxon>
        <taxon>Buguloidea</taxon>
        <taxon>Bugulidae</taxon>
        <taxon>Bugula</taxon>
    </lineage>
</organism>
<dbReference type="EMBL" id="VXIV02001761">
    <property type="protein sequence ID" value="KAF6030046.1"/>
    <property type="molecule type" value="Genomic_DNA"/>
</dbReference>
<evidence type="ECO:0000256" key="6">
    <source>
        <dbReference type="PROSITE-ProRule" id="PRU10141"/>
    </source>
</evidence>
<keyword evidence="5 6" id="KW-0067">ATP-binding</keyword>
<evidence type="ECO:0000256" key="4">
    <source>
        <dbReference type="ARBA" id="ARBA00022777"/>
    </source>
</evidence>
<comment type="caution">
    <text evidence="9">The sequence shown here is derived from an EMBL/GenBank/DDBJ whole genome shotgun (WGS) entry which is preliminary data.</text>
</comment>